<reference evidence="3" key="1">
    <citation type="journal article" date="2019" name="Int. J. Syst. Evol. Microbiol.">
        <title>The Global Catalogue of Microorganisms (GCM) 10K type strain sequencing project: providing services to taxonomists for standard genome sequencing and annotation.</title>
        <authorList>
            <consortium name="The Broad Institute Genomics Platform"/>
            <consortium name="The Broad Institute Genome Sequencing Center for Infectious Disease"/>
            <person name="Wu L."/>
            <person name="Ma J."/>
        </authorList>
    </citation>
    <scope>NUCLEOTIDE SEQUENCE [LARGE SCALE GENOMIC DNA]</scope>
    <source>
        <strain evidence="3">CGMCC 1.10992</strain>
    </source>
</reference>
<organism evidence="2 3">
    <name type="scientific">Corallincola platygyrae</name>
    <dbReference type="NCBI Taxonomy" id="1193278"/>
    <lineage>
        <taxon>Bacteria</taxon>
        <taxon>Pseudomonadati</taxon>
        <taxon>Pseudomonadota</taxon>
        <taxon>Gammaproteobacteria</taxon>
        <taxon>Alteromonadales</taxon>
        <taxon>Psychromonadaceae</taxon>
        <taxon>Corallincola</taxon>
    </lineage>
</organism>
<dbReference type="PANTHER" id="PTHR32063">
    <property type="match status" value="1"/>
</dbReference>
<dbReference type="Gene3D" id="1.20.1640.10">
    <property type="entry name" value="Multidrug efflux transporter AcrB transmembrane domain"/>
    <property type="match status" value="2"/>
</dbReference>
<dbReference type="RefSeq" id="WP_345341898.1">
    <property type="nucleotide sequence ID" value="NZ_BAABLI010000032.1"/>
</dbReference>
<dbReference type="InterPro" id="IPR001036">
    <property type="entry name" value="Acrflvin-R"/>
</dbReference>
<comment type="caution">
    <text evidence="2">The sequence shown here is derived from an EMBL/GenBank/DDBJ whole genome shotgun (WGS) entry which is preliminary data.</text>
</comment>
<feature type="transmembrane region" description="Helical" evidence="1">
    <location>
        <begin position="464"/>
        <end position="486"/>
    </location>
</feature>
<protein>
    <submittedName>
        <fullName evidence="2">Efflux RND transporter permease subunit</fullName>
    </submittedName>
</protein>
<dbReference type="Gene3D" id="3.30.70.1430">
    <property type="entry name" value="Multidrug efflux transporter AcrB pore domain"/>
    <property type="match status" value="2"/>
</dbReference>
<feature type="transmembrane region" description="Helical" evidence="1">
    <location>
        <begin position="12"/>
        <end position="29"/>
    </location>
</feature>
<feature type="transmembrane region" description="Helical" evidence="1">
    <location>
        <begin position="434"/>
        <end position="452"/>
    </location>
</feature>
<accession>A0ABW4XS81</accession>
<dbReference type="EMBL" id="JBHUHT010000028">
    <property type="protein sequence ID" value="MFD2097705.1"/>
    <property type="molecule type" value="Genomic_DNA"/>
</dbReference>
<evidence type="ECO:0000256" key="1">
    <source>
        <dbReference type="SAM" id="Phobius"/>
    </source>
</evidence>
<dbReference type="InterPro" id="IPR027463">
    <property type="entry name" value="AcrB_DN_DC_subdom"/>
</dbReference>
<dbReference type="SUPFAM" id="SSF82866">
    <property type="entry name" value="Multidrug efflux transporter AcrB transmembrane domain"/>
    <property type="match status" value="2"/>
</dbReference>
<dbReference type="Gene3D" id="3.30.70.1320">
    <property type="entry name" value="Multidrug efflux transporter AcrB pore domain like"/>
    <property type="match status" value="1"/>
</dbReference>
<dbReference type="PRINTS" id="PR00702">
    <property type="entry name" value="ACRIFLAVINRP"/>
</dbReference>
<dbReference type="SUPFAM" id="SSF82714">
    <property type="entry name" value="Multidrug efflux transporter AcrB TolC docking domain, DN and DC subdomains"/>
    <property type="match status" value="2"/>
</dbReference>
<feature type="transmembrane region" description="Helical" evidence="1">
    <location>
        <begin position="958"/>
        <end position="977"/>
    </location>
</feature>
<dbReference type="SUPFAM" id="SSF82693">
    <property type="entry name" value="Multidrug efflux transporter AcrB pore domain, PN1, PN2, PC1 and PC2 subdomains"/>
    <property type="match status" value="2"/>
</dbReference>
<keyword evidence="1" id="KW-0472">Membrane</keyword>
<dbReference type="Gene3D" id="3.30.2090.10">
    <property type="entry name" value="Multidrug efflux transporter AcrB TolC docking domain, DN and DC subdomains"/>
    <property type="match status" value="2"/>
</dbReference>
<dbReference type="PANTHER" id="PTHR32063:SF18">
    <property type="entry name" value="CATION EFFLUX SYSTEM PROTEIN"/>
    <property type="match status" value="1"/>
</dbReference>
<dbReference type="Proteomes" id="UP001597380">
    <property type="component" value="Unassembled WGS sequence"/>
</dbReference>
<keyword evidence="1" id="KW-0812">Transmembrane</keyword>
<proteinExistence type="predicted"/>
<feature type="transmembrane region" description="Helical" evidence="1">
    <location>
        <begin position="854"/>
        <end position="874"/>
    </location>
</feature>
<feature type="transmembrane region" description="Helical" evidence="1">
    <location>
        <begin position="387"/>
        <end position="413"/>
    </location>
</feature>
<dbReference type="Gene3D" id="3.30.70.1440">
    <property type="entry name" value="Multidrug efflux transporter AcrB pore domain"/>
    <property type="match status" value="1"/>
</dbReference>
<feature type="transmembrane region" description="Helical" evidence="1">
    <location>
        <begin position="905"/>
        <end position="921"/>
    </location>
</feature>
<sequence length="1023" mass="112694">MDIARYSIDTPVNTWLLILICLIGGLVGLNNIGRLEDPAFTIKQAKVLTAYPGASAEQVEQEITETLEIAIQQMPQLRRVTSVSKPGNSEITVEIKTRFDADQLPQIWDELRKRLRDAQGTLPNGAGKPRVVDDFGEVFGLYYALSAPDFSPYQLREFSRIIRRDLLMVSGVAKVEVNGVMQEQIVAEMDPNHIAGLGLSFPDVAALLQYNLRPFNSGRMLIEGNQIRVPVESATNHLQEIGNLMLAVPGSNATIRISDFADLRLETKDVQPNLVRYQGNPAITLAVAAQSDVNIVEVGKAVHHQVKLLLERLPAGITLDAIYDQGKVVDESVDGFILNLELSVMVVTLTLCLFMGWRSGVVVGSVLLLTVMGTILTMWLFKLQLQRISLGAMVIAMGMLVDNAIVVAEGMMLRIQQGKSAKDAASFIVKRTQWPLLGATVIGIAAFSGIGLSDDQTGEFLFSLFAVILISLMLSWILAVTATPLFGKYFYKVGNSGANESFNSVFHRIYLAGLNGALRFRWITVLLLVVITVVAYASFGKVKQGFFPPSNTPIFYIHYWGPQHRDIRTTEQFMVEAEKLVRDNENVEAVSTFIGRGADRFTLTYAPESSNESYGLFMVRMKDPADIDAYASEIGPKLRLVDPEADIFVKRIIFGPGTAAKLEARISGPDATVLRQLGEQALQLFEQDPYLKDQRHNWREKAITLAPQYEEYNASVAGVTRADFADAIQYNTHGLELGKLRDGDYDYPIVAKVPNSENATVDSLRDAQVWSAQQRRYIPLSQVMEKVELQSEEVLLQRRNRIRTISVLAEPGDHETAAKALARIRPAIEAMDLPDGYSLEWGGEYESSRDAQKALGGGLPVSFLVMLLVTILLFGKVRQPLIIWLIVPMAVVGVVTGLISTGMPFGFMSLLGFLSLFGMMIKNGIVLIEEIDLQIEEGKPVRQAIVDASLSRLRPVSLAAITTILGMAPLLFDAFFADMSVTIMGGLAFATVLTLIAVPVLYAIMFRVSFRKQPAPSAQAVKS</sequence>
<feature type="transmembrane region" description="Helical" evidence="1">
    <location>
        <begin position="881"/>
        <end position="899"/>
    </location>
</feature>
<gene>
    <name evidence="2" type="ORF">ACFSJ3_17075</name>
</gene>
<feature type="transmembrane region" description="Helical" evidence="1">
    <location>
        <begin position="361"/>
        <end position="381"/>
    </location>
</feature>
<feature type="transmembrane region" description="Helical" evidence="1">
    <location>
        <begin position="336"/>
        <end position="354"/>
    </location>
</feature>
<keyword evidence="1" id="KW-1133">Transmembrane helix</keyword>
<name>A0ABW4XS81_9GAMM</name>
<dbReference type="Pfam" id="PF00873">
    <property type="entry name" value="ACR_tran"/>
    <property type="match status" value="1"/>
</dbReference>
<feature type="transmembrane region" description="Helical" evidence="1">
    <location>
        <begin position="520"/>
        <end position="539"/>
    </location>
</feature>
<evidence type="ECO:0000313" key="2">
    <source>
        <dbReference type="EMBL" id="MFD2097705.1"/>
    </source>
</evidence>
<evidence type="ECO:0000313" key="3">
    <source>
        <dbReference type="Proteomes" id="UP001597380"/>
    </source>
</evidence>
<keyword evidence="3" id="KW-1185">Reference proteome</keyword>
<feature type="transmembrane region" description="Helical" evidence="1">
    <location>
        <begin position="983"/>
        <end position="1004"/>
    </location>
</feature>